<evidence type="ECO:0000313" key="3">
    <source>
        <dbReference type="EMBL" id="ARF15594.1"/>
    </source>
</evidence>
<dbReference type="PANTHER" id="PTHR36442">
    <property type="entry name" value="CYCLIC-DI-AMP PHOSPHODIESTERASE PGPH"/>
    <property type="match status" value="1"/>
</dbReference>
<keyword evidence="1" id="KW-1133">Transmembrane helix</keyword>
<keyword evidence="4" id="KW-1185">Reference proteome</keyword>
<dbReference type="InterPro" id="IPR052722">
    <property type="entry name" value="PgpH_phosphodiesterase"/>
</dbReference>
<dbReference type="InterPro" id="IPR006675">
    <property type="entry name" value="HDIG_dom"/>
</dbReference>
<dbReference type="EMBL" id="CP015108">
    <property type="protein sequence ID" value="ARF15594.1"/>
    <property type="molecule type" value="Genomic_DNA"/>
</dbReference>
<proteinExistence type="predicted"/>
<feature type="transmembrane region" description="Helical" evidence="1">
    <location>
        <begin position="16"/>
        <end position="36"/>
    </location>
</feature>
<dbReference type="Pfam" id="PF07697">
    <property type="entry name" value="7TMR-HDED"/>
    <property type="match status" value="1"/>
</dbReference>
<protein>
    <submittedName>
        <fullName evidence="3">Phosphohydrolase</fullName>
    </submittedName>
</protein>
<evidence type="ECO:0000313" key="4">
    <source>
        <dbReference type="Proteomes" id="UP000192486"/>
    </source>
</evidence>
<accession>A0ABN4YS20</accession>
<feature type="transmembrane region" description="Helical" evidence="1">
    <location>
        <begin position="387"/>
        <end position="403"/>
    </location>
</feature>
<dbReference type="Proteomes" id="UP000192486">
    <property type="component" value="Chromosome"/>
</dbReference>
<feature type="transmembrane region" description="Helical" evidence="1">
    <location>
        <begin position="443"/>
        <end position="467"/>
    </location>
</feature>
<reference evidence="3 4" key="1">
    <citation type="submission" date="2016-04" db="EMBL/GenBank/DDBJ databases">
        <title>Comparative Genomics and Epigenetics of Sporosarcina ureae.</title>
        <authorList>
            <person name="Oliver A.S."/>
            <person name="Cooper K.K."/>
        </authorList>
    </citation>
    <scope>NUCLEOTIDE SEQUENCE [LARGE SCALE GENOMIC DNA]</scope>
    <source>
        <strain evidence="3 4">S204</strain>
    </source>
</reference>
<gene>
    <name evidence="3" type="ORF">SporoS204_16365</name>
</gene>
<sequence>MTALKELLSQLRKVKFTFLLLLVVSLSSILLFFLMYGSTQNETYEISAFEISPKTIRSPKTIEDIEKTELERVRAEQAVPNSYRFSEDIMKNRQAILGSIFTAVSDVKVEVKKDPDMTSDTKMKLLQKKLEGLEKEQTLLPVTDDQFKQLLSAEQGDLNNLHELLTHAVGRELSKPFKAEQVPMHRYEVERNIRETNTLPRDLLDVALALGRMAVVETEIIDEELTVKNQMDARASVEAIRILQGQVIVREGQLIDRDVYHQLKLSGVLNNQSSLKPTLGIILFILFVSGLTAIHFGKSKRDEIFKKKALGIFYIILLLAVVLMKIVSYIDYEFDVLIAFLFPTALVPMLIKLLINERSAVLATIITSATAGIMLQEGLAAIMQMEVALYILFGGIVSIYLLSEHGRRSTILQTSLGVAGSNMMFILFYLLMTQTSYTTPELIFYAVAAISSGLLSGALTMGLLPFFESSFHLLSNMRLVELSNPNHPLLKKILVETPGTYHHSIMVANLADAACEAIGANGLLARVGSYYHDIGKTIHPGFFIENQHNGRNLHDALTPEKSRDMIIAHAEDGAKILEKQRMPKELIAIARQHHGTSSVKFFYLKAKETNPDVNEDDFRYPGPKPQTKENAVIMIADSVEAAVRSMKEPTPEKIATLVNAIVRGKLEDDQFDECDLSLKEIKLVKQAINETLNGIFHNRIEYPNK</sequence>
<dbReference type="RefSeq" id="WP_029054687.1">
    <property type="nucleotide sequence ID" value="NZ_CP015108.1"/>
</dbReference>
<feature type="transmembrane region" description="Helical" evidence="1">
    <location>
        <begin position="410"/>
        <end position="431"/>
    </location>
</feature>
<feature type="transmembrane region" description="Helical" evidence="1">
    <location>
        <begin position="309"/>
        <end position="330"/>
    </location>
</feature>
<organism evidence="3 4">
    <name type="scientific">Sporosarcina ureae</name>
    <dbReference type="NCBI Taxonomy" id="1571"/>
    <lineage>
        <taxon>Bacteria</taxon>
        <taxon>Bacillati</taxon>
        <taxon>Bacillota</taxon>
        <taxon>Bacilli</taxon>
        <taxon>Bacillales</taxon>
        <taxon>Caryophanaceae</taxon>
        <taxon>Sporosarcina</taxon>
    </lineage>
</organism>
<keyword evidence="1" id="KW-0472">Membrane</keyword>
<name>A0ABN4YS20_SPOUR</name>
<dbReference type="Pfam" id="PF01966">
    <property type="entry name" value="HD"/>
    <property type="match status" value="1"/>
</dbReference>
<feature type="transmembrane region" description="Helical" evidence="1">
    <location>
        <begin position="279"/>
        <end position="297"/>
    </location>
</feature>
<feature type="domain" description="HD/PDEase" evidence="2">
    <location>
        <begin position="496"/>
        <end position="651"/>
    </location>
</feature>
<dbReference type="InterPro" id="IPR011621">
    <property type="entry name" value="Metal-dep_PHydrolase_7TM_intra"/>
</dbReference>
<dbReference type="SUPFAM" id="SSF109604">
    <property type="entry name" value="HD-domain/PDEase-like"/>
    <property type="match status" value="1"/>
</dbReference>
<feature type="transmembrane region" description="Helical" evidence="1">
    <location>
        <begin position="336"/>
        <end position="355"/>
    </location>
</feature>
<dbReference type="SMART" id="SM00471">
    <property type="entry name" value="HDc"/>
    <property type="match status" value="1"/>
</dbReference>
<evidence type="ECO:0000259" key="2">
    <source>
        <dbReference type="SMART" id="SM00471"/>
    </source>
</evidence>
<dbReference type="InterPro" id="IPR006674">
    <property type="entry name" value="HD_domain"/>
</dbReference>
<dbReference type="Gene3D" id="1.10.3210.10">
    <property type="entry name" value="Hypothetical protein af1432"/>
    <property type="match status" value="1"/>
</dbReference>
<dbReference type="NCBIfam" id="TIGR00277">
    <property type="entry name" value="HDIG"/>
    <property type="match status" value="1"/>
</dbReference>
<dbReference type="InterPro" id="IPR003607">
    <property type="entry name" value="HD/PDEase_dom"/>
</dbReference>
<dbReference type="InterPro" id="IPR011624">
    <property type="entry name" value="Metal-dep_PHydrolase_7TM_extra"/>
</dbReference>
<dbReference type="PANTHER" id="PTHR36442:SF1">
    <property type="entry name" value="CYCLIC-DI-AMP PHOSPHODIESTERASE PGPH"/>
    <property type="match status" value="1"/>
</dbReference>
<dbReference type="Pfam" id="PF07698">
    <property type="entry name" value="7TM-7TMR_HD"/>
    <property type="match status" value="1"/>
</dbReference>
<dbReference type="CDD" id="cd00077">
    <property type="entry name" value="HDc"/>
    <property type="match status" value="1"/>
</dbReference>
<keyword evidence="1" id="KW-0812">Transmembrane</keyword>
<evidence type="ECO:0000256" key="1">
    <source>
        <dbReference type="SAM" id="Phobius"/>
    </source>
</evidence>